<dbReference type="GeneID" id="9799120"/>
<dbReference type="InParanoid" id="E3MRS9"/>
<dbReference type="CTD" id="9799120"/>
<protein>
    <submittedName>
        <fullName evidence="1">Uncharacterized protein</fullName>
    </submittedName>
</protein>
<dbReference type="AlphaFoldDB" id="E3MRS9"/>
<organism evidence="2">
    <name type="scientific">Caenorhabditis remanei</name>
    <name type="common">Caenorhabditis vulgaris</name>
    <dbReference type="NCBI Taxonomy" id="31234"/>
    <lineage>
        <taxon>Eukaryota</taxon>
        <taxon>Metazoa</taxon>
        <taxon>Ecdysozoa</taxon>
        <taxon>Nematoda</taxon>
        <taxon>Chromadorea</taxon>
        <taxon>Rhabditida</taxon>
        <taxon>Rhabditina</taxon>
        <taxon>Rhabditomorpha</taxon>
        <taxon>Rhabditoidea</taxon>
        <taxon>Rhabditidae</taxon>
        <taxon>Peloderinae</taxon>
        <taxon>Caenorhabditis</taxon>
    </lineage>
</organism>
<sequence length="86" mass="10431">MSSNDCKVMREICQKLAKAVTVFKEYCAQTKKLKELSKPEEIEMEVFWRRPIVRFTEPEEKWSVLRRVRVPSEPIDIIYPQREQDW</sequence>
<dbReference type="OMA" id="IEMEVFW"/>
<dbReference type="OrthoDB" id="5856547at2759"/>
<dbReference type="HOGENOM" id="CLU_2514695_0_0_1"/>
<accession>E3MRS9</accession>
<dbReference type="EMBL" id="DS268470">
    <property type="protein sequence ID" value="EFP08024.1"/>
    <property type="molecule type" value="Genomic_DNA"/>
</dbReference>
<dbReference type="RefSeq" id="XP_003101143.2">
    <property type="nucleotide sequence ID" value="XM_003101095.2"/>
</dbReference>
<dbReference type="eggNOG" id="ENOG502R9BQ">
    <property type="taxonomic scope" value="Eukaryota"/>
</dbReference>
<evidence type="ECO:0000313" key="1">
    <source>
        <dbReference type="EMBL" id="EFP08024.1"/>
    </source>
</evidence>
<gene>
    <name evidence="1" type="ORF">CRE_14765</name>
</gene>
<dbReference type="Proteomes" id="UP000008281">
    <property type="component" value="Unassembled WGS sequence"/>
</dbReference>
<dbReference type="KEGG" id="crq:GCK72_025031"/>
<dbReference type="FunCoup" id="E3MRS9">
    <property type="interactions" value="1764"/>
</dbReference>
<proteinExistence type="predicted"/>
<evidence type="ECO:0000313" key="2">
    <source>
        <dbReference type="Proteomes" id="UP000008281"/>
    </source>
</evidence>
<reference evidence="1" key="1">
    <citation type="submission" date="2007-07" db="EMBL/GenBank/DDBJ databases">
        <title>PCAP assembly of the Caenorhabditis remanei genome.</title>
        <authorList>
            <consortium name="The Caenorhabditis remanei Sequencing Consortium"/>
            <person name="Wilson R.K."/>
        </authorList>
    </citation>
    <scope>NUCLEOTIDE SEQUENCE [LARGE SCALE GENOMIC DNA]</scope>
    <source>
        <strain evidence="1">PB4641</strain>
    </source>
</reference>
<keyword evidence="2" id="KW-1185">Reference proteome</keyword>
<name>E3MRS9_CAERE</name>